<gene>
    <name evidence="1" type="ORF">GCM10011320_49940</name>
</gene>
<name>A0A917L056_9PROT</name>
<dbReference type="EMBL" id="BMKW01000014">
    <property type="protein sequence ID" value="GGJ36213.1"/>
    <property type="molecule type" value="Genomic_DNA"/>
</dbReference>
<protein>
    <submittedName>
        <fullName evidence="1">Uncharacterized protein</fullName>
    </submittedName>
</protein>
<sequence>MTQLRRLTLDRRPLVDAISEEPPLCSRLTEFGAEMPNLTTDGGTAPAAFGAFMRVEIIKWAEAMRASGDRLG</sequence>
<evidence type="ECO:0000313" key="2">
    <source>
        <dbReference type="Proteomes" id="UP000661507"/>
    </source>
</evidence>
<reference evidence="1" key="2">
    <citation type="submission" date="2020-09" db="EMBL/GenBank/DDBJ databases">
        <authorList>
            <person name="Sun Q."/>
            <person name="Zhou Y."/>
        </authorList>
    </citation>
    <scope>NUCLEOTIDE SEQUENCE</scope>
    <source>
        <strain evidence="1">CGMCC 1.3617</strain>
    </source>
</reference>
<dbReference type="Proteomes" id="UP000661507">
    <property type="component" value="Unassembled WGS sequence"/>
</dbReference>
<organism evidence="1 2">
    <name type="scientific">Neoroseomonas lacus</name>
    <dbReference type="NCBI Taxonomy" id="287609"/>
    <lineage>
        <taxon>Bacteria</taxon>
        <taxon>Pseudomonadati</taxon>
        <taxon>Pseudomonadota</taxon>
        <taxon>Alphaproteobacteria</taxon>
        <taxon>Acetobacterales</taxon>
        <taxon>Acetobacteraceae</taxon>
        <taxon>Neoroseomonas</taxon>
    </lineage>
</organism>
<accession>A0A917L056</accession>
<evidence type="ECO:0000313" key="1">
    <source>
        <dbReference type="EMBL" id="GGJ36213.1"/>
    </source>
</evidence>
<keyword evidence="2" id="KW-1185">Reference proteome</keyword>
<comment type="caution">
    <text evidence="1">The sequence shown here is derived from an EMBL/GenBank/DDBJ whole genome shotgun (WGS) entry which is preliminary data.</text>
</comment>
<reference evidence="1" key="1">
    <citation type="journal article" date="2014" name="Int. J. Syst. Evol. Microbiol.">
        <title>Complete genome sequence of Corynebacterium casei LMG S-19264T (=DSM 44701T), isolated from a smear-ripened cheese.</title>
        <authorList>
            <consortium name="US DOE Joint Genome Institute (JGI-PGF)"/>
            <person name="Walter F."/>
            <person name="Albersmeier A."/>
            <person name="Kalinowski J."/>
            <person name="Ruckert C."/>
        </authorList>
    </citation>
    <scope>NUCLEOTIDE SEQUENCE</scope>
    <source>
        <strain evidence="1">CGMCC 1.3617</strain>
    </source>
</reference>
<proteinExistence type="predicted"/>
<dbReference type="AlphaFoldDB" id="A0A917L056"/>
<dbReference type="RefSeq" id="WP_188971934.1">
    <property type="nucleotide sequence ID" value="NZ_BMKW01000014.1"/>
</dbReference>